<dbReference type="Gene3D" id="1.50.40.10">
    <property type="entry name" value="Mitochondrial carrier domain"/>
    <property type="match status" value="1"/>
</dbReference>
<dbReference type="SUPFAM" id="SSF103506">
    <property type="entry name" value="Mitochondrial carrier"/>
    <property type="match status" value="1"/>
</dbReference>
<sequence>MLDQVTTTTKPRWREPAIDFVAGSLGGFCAKFVEFPLDTVKVLHSLMFMQVSLSLRNRSNFKRKRRVEAVEGA</sequence>
<dbReference type="Proteomes" id="UP000285060">
    <property type="component" value="Unassembled WGS sequence"/>
</dbReference>
<comment type="caution">
    <text evidence="4">The sequence shown here is derived from an EMBL/GenBank/DDBJ whole genome shotgun (WGS) entry which is preliminary data.</text>
</comment>
<keyword evidence="5" id="KW-1185">Reference proteome</keyword>
<accession>A0A3R6Y0T1</accession>
<evidence type="ECO:0000256" key="2">
    <source>
        <dbReference type="ARBA" id="ARBA00022692"/>
    </source>
</evidence>
<keyword evidence="3" id="KW-0472">Membrane</keyword>
<evidence type="ECO:0000256" key="3">
    <source>
        <dbReference type="ARBA" id="ARBA00023136"/>
    </source>
</evidence>
<dbReference type="EMBL" id="QUSY01002555">
    <property type="protein sequence ID" value="RHY20774.1"/>
    <property type="molecule type" value="Genomic_DNA"/>
</dbReference>
<dbReference type="Pfam" id="PF00153">
    <property type="entry name" value="Mito_carr"/>
    <property type="match status" value="1"/>
</dbReference>
<dbReference type="InterPro" id="IPR018108">
    <property type="entry name" value="MCP_transmembrane"/>
</dbReference>
<keyword evidence="2" id="KW-0812">Transmembrane</keyword>
<evidence type="ECO:0000256" key="1">
    <source>
        <dbReference type="ARBA" id="ARBA00004141"/>
    </source>
</evidence>
<organism evidence="4 5">
    <name type="scientific">Aphanomyces invadans</name>
    <dbReference type="NCBI Taxonomy" id="157072"/>
    <lineage>
        <taxon>Eukaryota</taxon>
        <taxon>Sar</taxon>
        <taxon>Stramenopiles</taxon>
        <taxon>Oomycota</taxon>
        <taxon>Saprolegniomycetes</taxon>
        <taxon>Saprolegniales</taxon>
        <taxon>Verrucalvaceae</taxon>
        <taxon>Aphanomyces</taxon>
    </lineage>
</organism>
<dbReference type="InterPro" id="IPR023395">
    <property type="entry name" value="MCP_dom_sf"/>
</dbReference>
<evidence type="ECO:0000313" key="5">
    <source>
        <dbReference type="Proteomes" id="UP000285060"/>
    </source>
</evidence>
<dbReference type="AlphaFoldDB" id="A0A3R6Y0T1"/>
<gene>
    <name evidence="4" type="ORF">DYB32_010049</name>
</gene>
<proteinExistence type="predicted"/>
<reference evidence="4 5" key="1">
    <citation type="submission" date="2018-08" db="EMBL/GenBank/DDBJ databases">
        <title>Aphanomyces genome sequencing and annotation.</title>
        <authorList>
            <person name="Minardi D."/>
            <person name="Oidtmann B."/>
            <person name="Van Der Giezen M."/>
            <person name="Studholme D.J."/>
        </authorList>
    </citation>
    <scope>NUCLEOTIDE SEQUENCE [LARGE SCALE GENOMIC DNA]</scope>
    <source>
        <strain evidence="4 5">NJM0002</strain>
    </source>
</reference>
<dbReference type="GO" id="GO:0016020">
    <property type="term" value="C:membrane"/>
    <property type="evidence" value="ECO:0007669"/>
    <property type="project" value="UniProtKB-SubCell"/>
</dbReference>
<protein>
    <submittedName>
        <fullName evidence="4">Uncharacterized protein</fullName>
    </submittedName>
</protein>
<name>A0A3R6Y0T1_9STRA</name>
<dbReference type="VEuPathDB" id="FungiDB:H310_10560"/>
<comment type="subcellular location">
    <subcellularLocation>
        <location evidence="1">Membrane</location>
        <topology evidence="1">Multi-pass membrane protein</topology>
    </subcellularLocation>
</comment>
<evidence type="ECO:0000313" key="4">
    <source>
        <dbReference type="EMBL" id="RHY20774.1"/>
    </source>
</evidence>